<reference evidence="4" key="2">
    <citation type="submission" date="2016-12" db="EMBL/GenBank/DDBJ databases">
        <authorList>
            <person name="Gaudriault S."/>
        </authorList>
    </citation>
    <scope>NUCLEOTIDE SEQUENCE [LARGE SCALE GENOMIC DNA]</scope>
    <source>
        <strain evidence="4">HGB1681 (deposited as PTA-6826 in the American Type Culture Collection)</strain>
    </source>
</reference>
<keyword evidence="1" id="KW-0472">Membrane</keyword>
<feature type="transmembrane region" description="Helical" evidence="1">
    <location>
        <begin position="54"/>
        <end position="71"/>
    </location>
</feature>
<accession>A0A1N6MXI6</accession>
<feature type="transmembrane region" description="Helical" evidence="1">
    <location>
        <begin position="214"/>
        <end position="247"/>
    </location>
</feature>
<keyword evidence="5" id="KW-1185">Reference proteome</keyword>
<dbReference type="AlphaFoldDB" id="A0A1N6MXI6"/>
<proteinExistence type="predicted"/>
<evidence type="ECO:0000313" key="5">
    <source>
        <dbReference type="Proteomes" id="UP000224871"/>
    </source>
</evidence>
<evidence type="ECO:0000256" key="1">
    <source>
        <dbReference type="SAM" id="Phobius"/>
    </source>
</evidence>
<organism evidence="3 4">
    <name type="scientific">Xenorhabdus innexi</name>
    <dbReference type="NCBI Taxonomy" id="290109"/>
    <lineage>
        <taxon>Bacteria</taxon>
        <taxon>Pseudomonadati</taxon>
        <taxon>Pseudomonadota</taxon>
        <taxon>Gammaproteobacteria</taxon>
        <taxon>Enterobacterales</taxon>
        <taxon>Morganellaceae</taxon>
        <taxon>Xenorhabdus</taxon>
    </lineage>
</organism>
<dbReference type="EMBL" id="FTLG01000182">
    <property type="protein sequence ID" value="SIP73593.1"/>
    <property type="molecule type" value="Genomic_DNA"/>
</dbReference>
<evidence type="ECO:0000313" key="2">
    <source>
        <dbReference type="EMBL" id="PHM33241.1"/>
    </source>
</evidence>
<dbReference type="Proteomes" id="UP000224871">
    <property type="component" value="Unassembled WGS sequence"/>
</dbReference>
<feature type="transmembrane region" description="Helical" evidence="1">
    <location>
        <begin position="115"/>
        <end position="140"/>
    </location>
</feature>
<keyword evidence="1" id="KW-0812">Transmembrane</keyword>
<keyword evidence="1" id="KW-1133">Transmembrane helix</keyword>
<dbReference type="RefSeq" id="WP_086953100.1">
    <property type="nucleotide sequence ID" value="NZ_CAWNQC010000230.1"/>
</dbReference>
<reference evidence="3" key="1">
    <citation type="submission" date="2016-12" db="EMBL/GenBank/DDBJ databases">
        <authorList>
            <person name="Song W.-J."/>
            <person name="Kurnit D.M."/>
        </authorList>
    </citation>
    <scope>NUCLEOTIDE SEQUENCE [LARGE SCALE GENOMIC DNA]</scope>
    <source>
        <strain evidence="3">HGB1681</strain>
    </source>
</reference>
<evidence type="ECO:0000313" key="4">
    <source>
        <dbReference type="Proteomes" id="UP000196435"/>
    </source>
</evidence>
<feature type="transmembrane region" description="Helical" evidence="1">
    <location>
        <begin position="77"/>
        <end position="94"/>
    </location>
</feature>
<dbReference type="NCBIfam" id="NF041043">
    <property type="entry name" value="BPSS1780_fam"/>
    <property type="match status" value="1"/>
</dbReference>
<dbReference type="EMBL" id="NIBU01000033">
    <property type="protein sequence ID" value="PHM33241.1"/>
    <property type="molecule type" value="Genomic_DNA"/>
</dbReference>
<gene>
    <name evidence="2" type="ORF">Xinn_02653</name>
    <name evidence="3" type="ORF">XIS1_400002</name>
</gene>
<dbReference type="OrthoDB" id="5298483at2"/>
<name>A0A1N6MXI6_9GAMM</name>
<feature type="transmembrane region" description="Helical" evidence="1">
    <location>
        <begin position="166"/>
        <end position="193"/>
    </location>
</feature>
<evidence type="ECO:0000313" key="3">
    <source>
        <dbReference type="EMBL" id="SIP73593.1"/>
    </source>
</evidence>
<reference evidence="2 5" key="3">
    <citation type="journal article" date="2017" name="Nat. Microbiol.">
        <title>Natural product diversity associated with the nematode symbionts Photorhabdus and Xenorhabdus.</title>
        <authorList>
            <person name="Tobias N.J."/>
            <person name="Wolff H."/>
            <person name="Djahanschiri B."/>
            <person name="Grundmann F."/>
            <person name="Kronenwerth M."/>
            <person name="Shi Y.M."/>
            <person name="Simonyi S."/>
            <person name="Grun P."/>
            <person name="Shapiro-Ilan D."/>
            <person name="Pidot S.J."/>
            <person name="Stinear T.P."/>
            <person name="Ebersberger I."/>
            <person name="Bode H.B."/>
        </authorList>
    </citation>
    <scope>NUCLEOTIDE SEQUENCE [LARGE SCALE GENOMIC DNA]</scope>
    <source>
        <strain evidence="2 5">DSM 16336</strain>
    </source>
</reference>
<sequence length="262" mass="29316">MNNQDINLNPEKENASPNKETEVFIRHGQSVGAGAAIQWIGDAWRMFKAKPFRWILFTLVYTIIIGIISFIPLVKFVFSLFGSVFIAGIITAAETQRTTGDFKISLLFYGFKEKLGSLIAVSVFYIVIYVIGAVVAVLIAGDGMVNLFLDPQHVNIELLAHNDPGFIWAILVLFIFILIAIVFTWFAPALIIINKVNFSEALLMSFSAVKKNLIGGFIFFLLMSVLFIVSAIPLFLGCIITLPMLLISYYTTYRSIFYTRAD</sequence>
<dbReference type="Proteomes" id="UP000196435">
    <property type="component" value="Unassembled WGS sequence"/>
</dbReference>
<dbReference type="InterPro" id="IPR047798">
    <property type="entry name" value="BPSS1780-like"/>
</dbReference>
<protein>
    <submittedName>
        <fullName evidence="2">Membrane protein</fullName>
    </submittedName>
</protein>